<protein>
    <submittedName>
        <fullName evidence="1">Uncharacterized protein</fullName>
    </submittedName>
</protein>
<reference evidence="2" key="1">
    <citation type="journal article" date="2022" name="Mol. Ecol. Resour.">
        <title>The genomes of chicory, endive, great burdock and yacon provide insights into Asteraceae palaeo-polyploidization history and plant inulin production.</title>
        <authorList>
            <person name="Fan W."/>
            <person name="Wang S."/>
            <person name="Wang H."/>
            <person name="Wang A."/>
            <person name="Jiang F."/>
            <person name="Liu H."/>
            <person name="Zhao H."/>
            <person name="Xu D."/>
            <person name="Zhang Y."/>
        </authorList>
    </citation>
    <scope>NUCLEOTIDE SEQUENCE [LARGE SCALE GENOMIC DNA]</scope>
    <source>
        <strain evidence="2">cv. Yunnan</strain>
    </source>
</reference>
<dbReference type="EMBL" id="CM042024">
    <property type="protein sequence ID" value="KAI3810544.1"/>
    <property type="molecule type" value="Genomic_DNA"/>
</dbReference>
<proteinExistence type="predicted"/>
<dbReference type="Proteomes" id="UP001056120">
    <property type="component" value="Linkage Group LG07"/>
</dbReference>
<accession>A0ACB9IRH4</accession>
<comment type="caution">
    <text evidence="1">The sequence shown here is derived from an EMBL/GenBank/DDBJ whole genome shotgun (WGS) entry which is preliminary data.</text>
</comment>
<sequence length="101" mass="11145">MLGLPSSISKIEVDKESERRTQTCTCMDNMFQKVAKLLLGEDYGRKTKTTVKGKVVLMKKNVLDFNDLGASVLDRAHELFGQHISIQFISVTHADSGSTGV</sequence>
<keyword evidence="2" id="KW-1185">Reference proteome</keyword>
<organism evidence="1 2">
    <name type="scientific">Smallanthus sonchifolius</name>
    <dbReference type="NCBI Taxonomy" id="185202"/>
    <lineage>
        <taxon>Eukaryota</taxon>
        <taxon>Viridiplantae</taxon>
        <taxon>Streptophyta</taxon>
        <taxon>Embryophyta</taxon>
        <taxon>Tracheophyta</taxon>
        <taxon>Spermatophyta</taxon>
        <taxon>Magnoliopsida</taxon>
        <taxon>eudicotyledons</taxon>
        <taxon>Gunneridae</taxon>
        <taxon>Pentapetalae</taxon>
        <taxon>asterids</taxon>
        <taxon>campanulids</taxon>
        <taxon>Asterales</taxon>
        <taxon>Asteraceae</taxon>
        <taxon>Asteroideae</taxon>
        <taxon>Heliantheae alliance</taxon>
        <taxon>Millerieae</taxon>
        <taxon>Smallanthus</taxon>
    </lineage>
</organism>
<gene>
    <name evidence="1" type="ORF">L1987_20162</name>
</gene>
<evidence type="ECO:0000313" key="2">
    <source>
        <dbReference type="Proteomes" id="UP001056120"/>
    </source>
</evidence>
<evidence type="ECO:0000313" key="1">
    <source>
        <dbReference type="EMBL" id="KAI3810544.1"/>
    </source>
</evidence>
<name>A0ACB9IRH4_9ASTR</name>
<reference evidence="1 2" key="2">
    <citation type="journal article" date="2022" name="Mol. Ecol. Resour.">
        <title>The genomes of chicory, endive, great burdock and yacon provide insights into Asteraceae paleo-polyploidization history and plant inulin production.</title>
        <authorList>
            <person name="Fan W."/>
            <person name="Wang S."/>
            <person name="Wang H."/>
            <person name="Wang A."/>
            <person name="Jiang F."/>
            <person name="Liu H."/>
            <person name="Zhao H."/>
            <person name="Xu D."/>
            <person name="Zhang Y."/>
        </authorList>
    </citation>
    <scope>NUCLEOTIDE SEQUENCE [LARGE SCALE GENOMIC DNA]</scope>
    <source>
        <strain evidence="2">cv. Yunnan</strain>
        <tissue evidence="1">Leaves</tissue>
    </source>
</reference>